<dbReference type="NCBIfam" id="NF033537">
    <property type="entry name" value="lasso_biosyn_B2"/>
    <property type="match status" value="1"/>
</dbReference>
<evidence type="ECO:0000313" key="2">
    <source>
        <dbReference type="EMBL" id="PFG30448.1"/>
    </source>
</evidence>
<proteinExistence type="predicted"/>
<organism evidence="2 3">
    <name type="scientific">Paramicrobacterium agarici</name>
    <dbReference type="NCBI Taxonomy" id="630514"/>
    <lineage>
        <taxon>Bacteria</taxon>
        <taxon>Bacillati</taxon>
        <taxon>Actinomycetota</taxon>
        <taxon>Actinomycetes</taxon>
        <taxon>Micrococcales</taxon>
        <taxon>Microbacteriaceae</taxon>
        <taxon>Paramicrobacterium</taxon>
    </lineage>
</organism>
<accession>A0A2A9DUT5</accession>
<comment type="caution">
    <text evidence="2">The sequence shown here is derived from an EMBL/GenBank/DDBJ whole genome shotgun (WGS) entry which is preliminary data.</text>
</comment>
<protein>
    <submittedName>
        <fullName evidence="2">Transglutaminase superfamily protein</fullName>
    </submittedName>
</protein>
<dbReference type="InterPro" id="IPR053521">
    <property type="entry name" value="McjB-like"/>
</dbReference>
<dbReference type="Pfam" id="PF13471">
    <property type="entry name" value="Transglut_core3"/>
    <property type="match status" value="1"/>
</dbReference>
<dbReference type="EMBL" id="PDJE01000001">
    <property type="protein sequence ID" value="PFG30448.1"/>
    <property type="molecule type" value="Genomic_DNA"/>
</dbReference>
<keyword evidence="3" id="KW-1185">Reference proteome</keyword>
<dbReference type="Proteomes" id="UP000221369">
    <property type="component" value="Unassembled WGS sequence"/>
</dbReference>
<evidence type="ECO:0000313" key="3">
    <source>
        <dbReference type="Proteomes" id="UP000221369"/>
    </source>
</evidence>
<feature type="domain" description="Microcin J25-processing protein McjB C-terminal" evidence="1">
    <location>
        <begin position="56"/>
        <end position="145"/>
    </location>
</feature>
<gene>
    <name evidence="2" type="ORF">ATJ78_1377</name>
</gene>
<dbReference type="AlphaFoldDB" id="A0A2A9DUT5"/>
<sequence>MPLRHRVRTVLAYPPHRWVDLAIATVRAARVESALRRGGVERAARIGHVRVVMDGDAAPTASLDDAGLTPRDREKLDTAWRLLRQSPFNGTCLRRAIVGGSFLRSRDPILRIGVSKTDGVVAAHAWLEVNGVALDPDGSDRYAVLTVPTKGA</sequence>
<name>A0A2A9DUT5_9MICO</name>
<reference evidence="2 3" key="1">
    <citation type="submission" date="2017-10" db="EMBL/GenBank/DDBJ databases">
        <title>Sequencing the genomes of 1000 actinobacteria strains.</title>
        <authorList>
            <person name="Klenk H.-P."/>
        </authorList>
    </citation>
    <scope>NUCLEOTIDE SEQUENCE [LARGE SCALE GENOMIC DNA]</scope>
    <source>
        <strain evidence="2 3">DSM 21798</strain>
    </source>
</reference>
<dbReference type="InterPro" id="IPR032708">
    <property type="entry name" value="McjB_C"/>
</dbReference>
<evidence type="ECO:0000259" key="1">
    <source>
        <dbReference type="Pfam" id="PF13471"/>
    </source>
</evidence>